<sequence>MSSAAHHHHHHHSLELDRSMSLHYYHCVLHGVPFQLPVSELATHVVPQKASGVVQRLASVGCRVVPHQLHVYKEPLETKFGYVSFFVHLAPHTEADTAAIHALVCEWIRTDLASQLATAQCMVQLAQPPECHSSEPFLDAFRLLCPLLDPSNAADTKKLETFVLARVSFADHGGNETINELNVEHCTRAGGAAPAASGASSAEDVTASASSDSGCPSPEASRTLRDHVWQSVGTFSVNSLSPKELVWLKKQLPSFPPLLITNGDAATTRCDTAKLADFFTTALAPLFTVVVEEVNEESSGLEV</sequence>
<dbReference type="Proteomes" id="UP001430356">
    <property type="component" value="Unassembled WGS sequence"/>
</dbReference>
<organism evidence="2 3">
    <name type="scientific">Novymonas esmeraldas</name>
    <dbReference type="NCBI Taxonomy" id="1808958"/>
    <lineage>
        <taxon>Eukaryota</taxon>
        <taxon>Discoba</taxon>
        <taxon>Euglenozoa</taxon>
        <taxon>Kinetoplastea</taxon>
        <taxon>Metakinetoplastina</taxon>
        <taxon>Trypanosomatida</taxon>
        <taxon>Trypanosomatidae</taxon>
        <taxon>Novymonas</taxon>
    </lineage>
</organism>
<comment type="caution">
    <text evidence="2">The sequence shown here is derived from an EMBL/GenBank/DDBJ whole genome shotgun (WGS) entry which is preliminary data.</text>
</comment>
<reference evidence="2 3" key="1">
    <citation type="journal article" date="2021" name="MBio">
        <title>A New Model Trypanosomatid, Novymonas esmeraldas: Genomic Perception of Its 'Candidatus Pandoraea novymonadis' Endosymbiont.</title>
        <authorList>
            <person name="Zakharova A."/>
            <person name="Saura A."/>
            <person name="Butenko A."/>
            <person name="Podesvova L."/>
            <person name="Warmusova S."/>
            <person name="Kostygov A.Y."/>
            <person name="Nenarokova A."/>
            <person name="Lukes J."/>
            <person name="Opperdoes F.R."/>
            <person name="Yurchenko V."/>
        </authorList>
    </citation>
    <scope>NUCLEOTIDE SEQUENCE [LARGE SCALE GENOMIC DNA]</scope>
    <source>
        <strain evidence="2 3">E262AT.01</strain>
    </source>
</reference>
<name>A0AAW0F0W8_9TRYP</name>
<evidence type="ECO:0000313" key="2">
    <source>
        <dbReference type="EMBL" id="KAK7199719.1"/>
    </source>
</evidence>
<keyword evidence="3" id="KW-1185">Reference proteome</keyword>
<protein>
    <submittedName>
        <fullName evidence="2">Uncharacterized protein</fullName>
    </submittedName>
</protein>
<feature type="compositionally biased region" description="Low complexity" evidence="1">
    <location>
        <begin position="192"/>
        <end position="202"/>
    </location>
</feature>
<evidence type="ECO:0000313" key="3">
    <source>
        <dbReference type="Proteomes" id="UP001430356"/>
    </source>
</evidence>
<accession>A0AAW0F0W8</accession>
<evidence type="ECO:0000256" key="1">
    <source>
        <dbReference type="SAM" id="MobiDB-lite"/>
    </source>
</evidence>
<proteinExistence type="predicted"/>
<dbReference type="AlphaFoldDB" id="A0AAW0F0W8"/>
<gene>
    <name evidence="2" type="ORF">NESM_000017900</name>
</gene>
<feature type="region of interest" description="Disordered" evidence="1">
    <location>
        <begin position="192"/>
        <end position="221"/>
    </location>
</feature>
<dbReference type="EMBL" id="JAECZO010000001">
    <property type="protein sequence ID" value="KAK7199719.1"/>
    <property type="molecule type" value="Genomic_DNA"/>
</dbReference>